<proteinExistence type="predicted"/>
<protein>
    <submittedName>
        <fullName evidence="1">Uncharacterized protein</fullName>
    </submittedName>
</protein>
<comment type="caution">
    <text evidence="1">The sequence shown here is derived from an EMBL/GenBank/DDBJ whole genome shotgun (WGS) entry which is preliminary data.</text>
</comment>
<dbReference type="Pfam" id="PF11348">
    <property type="entry name" value="DUF3150"/>
    <property type="match status" value="1"/>
</dbReference>
<reference evidence="1 2" key="1">
    <citation type="journal article" date="2012" name="J. Bacteriol.">
        <title>Draft Genome Sequence of the Purple Photosynthetic Bacterium Phaeospirillum molischianum DSM120, a Particularly Versatile Bacterium.</title>
        <authorList>
            <person name="Duquesne K."/>
            <person name="Prima V."/>
            <person name="Ji B."/>
            <person name="Rouy Z."/>
            <person name="Medigue C."/>
            <person name="Talla E."/>
            <person name="Sturgis J.N."/>
        </authorList>
    </citation>
    <scope>NUCLEOTIDE SEQUENCE [LARGE SCALE GENOMIC DNA]</scope>
    <source>
        <strain evidence="2">DSM120</strain>
    </source>
</reference>
<evidence type="ECO:0000313" key="2">
    <source>
        <dbReference type="Proteomes" id="UP000004169"/>
    </source>
</evidence>
<organism evidence="1 2">
    <name type="scientific">Magnetospirillum molischianum DSM 120</name>
    <dbReference type="NCBI Taxonomy" id="1150626"/>
    <lineage>
        <taxon>Bacteria</taxon>
        <taxon>Pseudomonadati</taxon>
        <taxon>Pseudomonadota</taxon>
        <taxon>Alphaproteobacteria</taxon>
        <taxon>Rhodospirillales</taxon>
        <taxon>Rhodospirillaceae</taxon>
        <taxon>Magnetospirillum</taxon>
    </lineage>
</organism>
<dbReference type="STRING" id="1150626.PHAMO_210212"/>
<name>H8FQR3_MAGML</name>
<accession>H8FQR3</accession>
<dbReference type="Proteomes" id="UP000004169">
    <property type="component" value="Unassembled WGS sequence"/>
</dbReference>
<keyword evidence="2" id="KW-1185">Reference proteome</keyword>
<evidence type="ECO:0000313" key="1">
    <source>
        <dbReference type="EMBL" id="CCG40701.1"/>
    </source>
</evidence>
<sequence length="133" mass="14539">MTNTIPTDITVLKQLIALRLDVNIWSARKKLTPADFGTLDLPPEKLASLGSKKVCNPEDLRVFATLKARAIALLDRHGVRFLGGWALPENAVKPVSEGLNVIATDFAAAKDSFLARYDQAIQEWVSNNPGGNR</sequence>
<dbReference type="AlphaFoldDB" id="H8FQR3"/>
<dbReference type="EMBL" id="CAHP01000014">
    <property type="protein sequence ID" value="CCG40701.1"/>
    <property type="molecule type" value="Genomic_DNA"/>
</dbReference>
<dbReference type="eggNOG" id="COG1737">
    <property type="taxonomic scope" value="Bacteria"/>
</dbReference>
<dbReference type="InterPro" id="IPR021496">
    <property type="entry name" value="DUF3150"/>
</dbReference>
<gene>
    <name evidence="1" type="ORF">PHAMO_210212</name>
</gene>